<reference evidence="1 2" key="1">
    <citation type="submission" date="2019-06" db="EMBL/GenBank/DDBJ databases">
        <title>Sequencing the genomes of 1000 actinobacteria strains.</title>
        <authorList>
            <person name="Klenk H.-P."/>
        </authorList>
    </citation>
    <scope>NUCLEOTIDE SEQUENCE [LARGE SCALE GENOMIC DNA]</scope>
    <source>
        <strain evidence="1 2">DSM 8803</strain>
    </source>
</reference>
<evidence type="ECO:0000313" key="2">
    <source>
        <dbReference type="Proteomes" id="UP000319094"/>
    </source>
</evidence>
<accession>A0A542Y9D0</accession>
<gene>
    <name evidence="1" type="ORF">FB468_2755</name>
</gene>
<organism evidence="1 2">
    <name type="scientific">Leucobacter komagatae</name>
    <dbReference type="NCBI Taxonomy" id="55969"/>
    <lineage>
        <taxon>Bacteria</taxon>
        <taxon>Bacillati</taxon>
        <taxon>Actinomycetota</taxon>
        <taxon>Actinomycetes</taxon>
        <taxon>Micrococcales</taxon>
        <taxon>Microbacteriaceae</taxon>
        <taxon>Leucobacter</taxon>
    </lineage>
</organism>
<dbReference type="EMBL" id="VFON01000001">
    <property type="protein sequence ID" value="TQL44688.1"/>
    <property type="molecule type" value="Genomic_DNA"/>
</dbReference>
<keyword evidence="2" id="KW-1185">Reference proteome</keyword>
<protein>
    <submittedName>
        <fullName evidence="1">Uncharacterized protein</fullName>
    </submittedName>
</protein>
<comment type="caution">
    <text evidence="1">The sequence shown here is derived from an EMBL/GenBank/DDBJ whole genome shotgun (WGS) entry which is preliminary data.</text>
</comment>
<evidence type="ECO:0000313" key="1">
    <source>
        <dbReference type="EMBL" id="TQL44688.1"/>
    </source>
</evidence>
<name>A0A542Y9D0_9MICO</name>
<dbReference type="AlphaFoldDB" id="A0A542Y9D0"/>
<sequence>MRLDSARIDSGLFEAIERRDSAEAGRIARGAIADRFSSMLSDDERRALAAITGP</sequence>
<dbReference type="Proteomes" id="UP000319094">
    <property type="component" value="Unassembled WGS sequence"/>
</dbReference>
<proteinExistence type="predicted"/>
<dbReference type="RefSeq" id="WP_246055896.1">
    <property type="nucleotide sequence ID" value="NZ_BAAAUY010000006.1"/>
</dbReference>